<dbReference type="AlphaFoldDB" id="A0A1X6ZX54"/>
<proteinExistence type="predicted"/>
<dbReference type="EMBL" id="FWFU01000004">
    <property type="protein sequence ID" value="SLN62237.1"/>
    <property type="molecule type" value="Genomic_DNA"/>
</dbReference>
<dbReference type="RefSeq" id="WP_170156517.1">
    <property type="nucleotide sequence ID" value="NZ_FWFU01000004.1"/>
</dbReference>
<protein>
    <submittedName>
        <fullName evidence="1">Uncharacterized protein</fullName>
    </submittedName>
</protein>
<sequence>MHPERRIAARPAARWMEMQMQSSPQQPVLTLLSEKARRLLAAHDQEVQRARPA</sequence>
<dbReference type="Proteomes" id="UP000193207">
    <property type="component" value="Unassembled WGS sequence"/>
</dbReference>
<evidence type="ECO:0000313" key="2">
    <source>
        <dbReference type="Proteomes" id="UP000193207"/>
    </source>
</evidence>
<name>A0A1X6ZX54_9RHOB</name>
<evidence type="ECO:0000313" key="1">
    <source>
        <dbReference type="EMBL" id="SLN62237.1"/>
    </source>
</evidence>
<keyword evidence="2" id="KW-1185">Reference proteome</keyword>
<gene>
    <name evidence="1" type="ORF">ROH8110_03509</name>
</gene>
<organism evidence="1 2">
    <name type="scientific">Roseovarius halotolerans</name>
    <dbReference type="NCBI Taxonomy" id="505353"/>
    <lineage>
        <taxon>Bacteria</taxon>
        <taxon>Pseudomonadati</taxon>
        <taxon>Pseudomonadota</taxon>
        <taxon>Alphaproteobacteria</taxon>
        <taxon>Rhodobacterales</taxon>
        <taxon>Roseobacteraceae</taxon>
        <taxon>Roseovarius</taxon>
    </lineage>
</organism>
<accession>A0A1X6ZX54</accession>
<reference evidence="1 2" key="1">
    <citation type="submission" date="2017-03" db="EMBL/GenBank/DDBJ databases">
        <authorList>
            <person name="Afonso C.L."/>
            <person name="Miller P.J."/>
            <person name="Scott M.A."/>
            <person name="Spackman E."/>
            <person name="Goraichik I."/>
            <person name="Dimitrov K.M."/>
            <person name="Suarez D.L."/>
            <person name="Swayne D.E."/>
        </authorList>
    </citation>
    <scope>NUCLEOTIDE SEQUENCE [LARGE SCALE GENOMIC DNA]</scope>
    <source>
        <strain evidence="1 2">CECT 8110</strain>
    </source>
</reference>